<keyword evidence="2" id="KW-1133">Transmembrane helix</keyword>
<accession>A0ABS2NW72</accession>
<dbReference type="RefSeq" id="WP_204413509.1">
    <property type="nucleotide sequence ID" value="NZ_JAFBED010000002.1"/>
</dbReference>
<keyword evidence="2" id="KW-0472">Membrane</keyword>
<evidence type="ECO:0000313" key="4">
    <source>
        <dbReference type="Proteomes" id="UP000737402"/>
    </source>
</evidence>
<sequence>MGLVLNIIQQLVGFYMIALIIYIFMSWFPGARESSIGRILARICEPYLEMFRRFIPPLGMIDISPIVAILVLRFANAGLRQLFIMLGLV</sequence>
<comment type="similarity">
    <text evidence="1">Belongs to the YggT family.</text>
</comment>
<evidence type="ECO:0000256" key="2">
    <source>
        <dbReference type="SAM" id="Phobius"/>
    </source>
</evidence>
<name>A0ABS2NW72_9BACI</name>
<dbReference type="InterPro" id="IPR003425">
    <property type="entry name" value="CCB3/YggT"/>
</dbReference>
<evidence type="ECO:0000313" key="3">
    <source>
        <dbReference type="EMBL" id="MBM7618911.1"/>
    </source>
</evidence>
<keyword evidence="4" id="KW-1185">Reference proteome</keyword>
<feature type="transmembrane region" description="Helical" evidence="2">
    <location>
        <begin position="54"/>
        <end position="75"/>
    </location>
</feature>
<dbReference type="EMBL" id="JAFBED010000002">
    <property type="protein sequence ID" value="MBM7618911.1"/>
    <property type="molecule type" value="Genomic_DNA"/>
</dbReference>
<organism evidence="3 4">
    <name type="scientific">Sutcliffiella tianshenii</name>
    <dbReference type="NCBI Taxonomy" id="1463404"/>
    <lineage>
        <taxon>Bacteria</taxon>
        <taxon>Bacillati</taxon>
        <taxon>Bacillota</taxon>
        <taxon>Bacilli</taxon>
        <taxon>Bacillales</taxon>
        <taxon>Bacillaceae</taxon>
        <taxon>Sutcliffiella</taxon>
    </lineage>
</organism>
<reference evidence="3 4" key="1">
    <citation type="submission" date="2021-01" db="EMBL/GenBank/DDBJ databases">
        <title>Genomic Encyclopedia of Type Strains, Phase IV (KMG-IV): sequencing the most valuable type-strain genomes for metagenomic binning, comparative biology and taxonomic classification.</title>
        <authorList>
            <person name="Goeker M."/>
        </authorList>
    </citation>
    <scope>NUCLEOTIDE SEQUENCE [LARGE SCALE GENOMIC DNA]</scope>
    <source>
        <strain evidence="3 4">DSM 25879</strain>
    </source>
</reference>
<comment type="caution">
    <text evidence="3">The sequence shown here is derived from an EMBL/GenBank/DDBJ whole genome shotgun (WGS) entry which is preliminary data.</text>
</comment>
<dbReference type="PANTHER" id="PTHR33219">
    <property type="entry name" value="YLMG HOMOLOG PROTEIN 2, CHLOROPLASTIC"/>
    <property type="match status" value="1"/>
</dbReference>
<gene>
    <name evidence="3" type="ORF">JOC95_000760</name>
</gene>
<dbReference type="PANTHER" id="PTHR33219:SF14">
    <property type="entry name" value="PROTEIN COFACTOR ASSEMBLY OF COMPLEX C SUBUNIT B CCB3, CHLOROPLASTIC-RELATED"/>
    <property type="match status" value="1"/>
</dbReference>
<keyword evidence="2" id="KW-0812">Transmembrane</keyword>
<protein>
    <submittedName>
        <fullName evidence="3">YggT family protein</fullName>
    </submittedName>
</protein>
<dbReference type="Pfam" id="PF02325">
    <property type="entry name" value="CCB3_YggT"/>
    <property type="match status" value="1"/>
</dbReference>
<feature type="transmembrane region" description="Helical" evidence="2">
    <location>
        <begin position="12"/>
        <end position="30"/>
    </location>
</feature>
<evidence type="ECO:0000256" key="1">
    <source>
        <dbReference type="ARBA" id="ARBA00010894"/>
    </source>
</evidence>
<proteinExistence type="inferred from homology"/>
<dbReference type="Proteomes" id="UP000737402">
    <property type="component" value="Unassembled WGS sequence"/>
</dbReference>